<evidence type="ECO:0000256" key="1">
    <source>
        <dbReference type="SAM" id="MobiDB-lite"/>
    </source>
</evidence>
<dbReference type="Pfam" id="PF17963">
    <property type="entry name" value="Big_9"/>
    <property type="match status" value="3"/>
</dbReference>
<dbReference type="Pfam" id="PF18962">
    <property type="entry name" value="Por_Secre_tail"/>
    <property type="match status" value="1"/>
</dbReference>
<evidence type="ECO:0000259" key="3">
    <source>
        <dbReference type="Pfam" id="PF17892"/>
    </source>
</evidence>
<gene>
    <name evidence="5" type="ORF">FVR03_06275</name>
</gene>
<feature type="domain" description="DUF11" evidence="2">
    <location>
        <begin position="1177"/>
        <end position="1294"/>
    </location>
</feature>
<comment type="caution">
    <text evidence="5">The sequence shown here is derived from an EMBL/GenBank/DDBJ whole genome shotgun (WGS) entry which is preliminary data.</text>
</comment>
<dbReference type="InterPro" id="IPR001434">
    <property type="entry name" value="OmcB-like_DUF11"/>
</dbReference>
<evidence type="ECO:0000313" key="6">
    <source>
        <dbReference type="Proteomes" id="UP000321926"/>
    </source>
</evidence>
<dbReference type="Gene3D" id="2.60.40.2810">
    <property type="match status" value="2"/>
</dbReference>
<evidence type="ECO:0000259" key="2">
    <source>
        <dbReference type="Pfam" id="PF01345"/>
    </source>
</evidence>
<accession>A0A5C8KAU7</accession>
<sequence length="1599" mass="162324">MMQILLSKNVIRLYIGITFLLNITLFTQTVSLAQTCSNPGRDGALSGVTTIVNTYYPAASSVTAGANRTIILGASVGNTSPIASGDLLLIIQMQGLNITSENNSTYGTQSNNTAGTYEYALAASNVSAGGGTLTVANLVNSYSNENFGTQGQKRYQVIQVPQYIAATLGATITAPAWNGATGGIVVLDVAGNLNFNGNGINVNGLGFRGGAGRNLTGGSGITNSDYRSLSTVGGHAQKGEGIAGTPAFVYTAGATSPTSTGFEGYPGGSMARGAAGNAGGGGTDGNPSANDQNSGGGGGANYGAGGRGGNSWSSNLSIGGFGGNLFAPVATSRLVMGGGGGAGTTNNSTGTPSGGLASSGAAGGGIIFVRAGSVSGTGALSANGSNAISTATNDGTGGGGAGGSVLITTLTQASTTISVTANGGTGGSNTGGGTAHGPGGGGGGGVIYSNSPLVAATAALGVAGTTAGNTTYNATNGAVGFVNQAIARPALIASNGTNCPPVALDITTGSVTAAATPILPLLAYDTDGSIASYRITSLPSAAQGILYMNGTVANSTTSYTQAQAGHLTFTPAAGYSGNATFQYTAIDNAGAQDATPATYTIPVVTVTNAAPTANNIIAASISNNAGATAIPALSATDTDGTIASFTILTLPTAAQGVLNVNGTAATAGQLITPAQASLLTFAPNSSFVGNATFTFTATDNQGATAAASATYTIPVTAPVVSNIAPIAYDVRSLNISRGSNIVQIASLNAIDIDGTIQSYTIISLPQAGTIHSSLNGPALVVGSVITTSQVFFDPGGNGNNNPSRSFTYSATDNAGAISNIATYTIYVNQPPATNAAPTVSNITTASVTNVGTATITPLTATDSDGTIYTYRIATLPTAAQGTLYVNGVAATANQVITPTQAAQLSFKPANGYTGTASFTFSATDNFGASSGTATYNIPVTTGIDLTISASVLTTGPYYIGQNVTIRYTATNIGTVDAWNGVQVSNMLPATLTHISNTSGGMYTTGTGIWQPNWGGIAIGATYSMDIVAKIGSTGTISQGVTISGNTTDGNPSNNTSTYSLTSLNNEAPVVNDVTTAAITTKQIAQAISPLAGTDADGSVFSYTILTIPNTQTGRILVNGVAASAGQVITPQQATQLAWLSATTNTGTLTFTYIATDDKGAQSLTPATYTIPVVADVDIALATSVVTAGPFEQGQVITLRYTVSNIATHAVYGIIVENFLPEGLTFIMNSTNEIWRYKSTLNIYEGPGIAAGNTYVIEFTARINTSESITHSPKVIVTSNTPADFNPVNNSSTYSIQLPVNNPPTADDVKMSMKVLTEENAPVLLDPLSASNVHASRTIDYYTILTIPADTEGKLFVNTLAAVVGQKLTSEEATQLSFQPNAEYTGELFFRYMVTDNAGASSASATYSITVVNSTYPVSLTNFTAQLHAYGVTLKWSTASEQDNDFFEVQRSLDGIEFTTVGKVKGAGNSRLKIDYNYLDAHAPAGLLYYRLKQNDFDGTYEFSKLVTVTSKGTIATQLVQAYPNPFTSYLSVELPATTEGKAKLQLLDLQGRIVLTKAIHLLEGMNQLDVATEHLSKGMYILTVSGNGIDQKVKVLKEQ</sequence>
<evidence type="ECO:0000259" key="4">
    <source>
        <dbReference type="Pfam" id="PF18962"/>
    </source>
</evidence>
<organism evidence="5 6">
    <name type="scientific">Pontibacter qinzhouensis</name>
    <dbReference type="NCBI Taxonomy" id="2603253"/>
    <lineage>
        <taxon>Bacteria</taxon>
        <taxon>Pseudomonadati</taxon>
        <taxon>Bacteroidota</taxon>
        <taxon>Cytophagia</taxon>
        <taxon>Cytophagales</taxon>
        <taxon>Hymenobacteraceae</taxon>
        <taxon>Pontibacter</taxon>
    </lineage>
</organism>
<feature type="domain" description="Secretion system C-terminal sorting" evidence="4">
    <location>
        <begin position="1522"/>
        <end position="1591"/>
    </location>
</feature>
<dbReference type="InterPro" id="IPR013783">
    <property type="entry name" value="Ig-like_fold"/>
</dbReference>
<proteinExistence type="predicted"/>
<dbReference type="InterPro" id="IPR026444">
    <property type="entry name" value="Secre_tail"/>
</dbReference>
<dbReference type="InterPro" id="IPR041690">
    <property type="entry name" value="Cadherin_5"/>
</dbReference>
<dbReference type="OrthoDB" id="1443240at2"/>
<dbReference type="Proteomes" id="UP000321926">
    <property type="component" value="Unassembled WGS sequence"/>
</dbReference>
<protein>
    <submittedName>
        <fullName evidence="5">T9SS type A sorting domain-containing protein</fullName>
    </submittedName>
</protein>
<evidence type="ECO:0000313" key="5">
    <source>
        <dbReference type="EMBL" id="TXK49696.1"/>
    </source>
</evidence>
<feature type="region of interest" description="Disordered" evidence="1">
    <location>
        <begin position="276"/>
        <end position="302"/>
    </location>
</feature>
<dbReference type="Pfam" id="PF17892">
    <property type="entry name" value="Cadherin_5"/>
    <property type="match status" value="1"/>
</dbReference>
<reference evidence="5 6" key="1">
    <citation type="submission" date="2019-08" db="EMBL/GenBank/DDBJ databases">
        <authorList>
            <person name="Shi S."/>
        </authorList>
    </citation>
    <scope>NUCLEOTIDE SEQUENCE [LARGE SCALE GENOMIC DNA]</scope>
    <source>
        <strain evidence="5 6">GY10130</strain>
    </source>
</reference>
<name>A0A5C8KAU7_9BACT</name>
<dbReference type="Gene3D" id="2.60.40.10">
    <property type="entry name" value="Immunoglobulins"/>
    <property type="match status" value="1"/>
</dbReference>
<dbReference type="Pfam" id="PF01345">
    <property type="entry name" value="DUF11"/>
    <property type="match status" value="2"/>
</dbReference>
<keyword evidence="6" id="KW-1185">Reference proteome</keyword>
<feature type="domain" description="Cadherin-like" evidence="3">
    <location>
        <begin position="1319"/>
        <end position="1410"/>
    </location>
</feature>
<feature type="domain" description="DUF11" evidence="2">
    <location>
        <begin position="944"/>
        <end position="1059"/>
    </location>
</feature>
<dbReference type="EMBL" id="VRTY01000016">
    <property type="protein sequence ID" value="TXK49696.1"/>
    <property type="molecule type" value="Genomic_DNA"/>
</dbReference>
<dbReference type="NCBIfam" id="TIGR04183">
    <property type="entry name" value="Por_Secre_tail"/>
    <property type="match status" value="1"/>
</dbReference>